<evidence type="ECO:0000259" key="3">
    <source>
        <dbReference type="PROSITE" id="PS50937"/>
    </source>
</evidence>
<dbReference type="PANTHER" id="PTHR30204:SF69">
    <property type="entry name" value="MERR-FAMILY TRANSCRIPTIONAL REGULATOR"/>
    <property type="match status" value="1"/>
</dbReference>
<dbReference type="InterPro" id="IPR029442">
    <property type="entry name" value="GyrI-like"/>
</dbReference>
<dbReference type="SMART" id="SM00422">
    <property type="entry name" value="HTH_MERR"/>
    <property type="match status" value="1"/>
</dbReference>
<feature type="domain" description="HTH merR-type" evidence="3">
    <location>
        <begin position="4"/>
        <end position="72"/>
    </location>
</feature>
<dbReference type="Pfam" id="PF13411">
    <property type="entry name" value="MerR_1"/>
    <property type="match status" value="1"/>
</dbReference>
<organism evidence="4 5">
    <name type="scientific">Peptoniphilus ovalis</name>
    <dbReference type="NCBI Taxonomy" id="2841503"/>
    <lineage>
        <taxon>Bacteria</taxon>
        <taxon>Bacillati</taxon>
        <taxon>Bacillota</taxon>
        <taxon>Tissierellia</taxon>
        <taxon>Tissierellales</taxon>
        <taxon>Peptoniphilaceae</taxon>
        <taxon>Peptoniphilus</taxon>
    </lineage>
</organism>
<keyword evidence="2" id="KW-0804">Transcription</keyword>
<dbReference type="InterPro" id="IPR047057">
    <property type="entry name" value="MerR_fam"/>
</dbReference>
<dbReference type="CDD" id="cd00592">
    <property type="entry name" value="HTH_MerR-like"/>
    <property type="match status" value="1"/>
</dbReference>
<keyword evidence="1" id="KW-0805">Transcription regulation</keyword>
<dbReference type="Proteomes" id="UP000783742">
    <property type="component" value="Unassembled WGS sequence"/>
</dbReference>
<dbReference type="PANTHER" id="PTHR30204">
    <property type="entry name" value="REDOX-CYCLING DRUG-SENSING TRANSCRIPTIONAL ACTIVATOR SOXR"/>
    <property type="match status" value="1"/>
</dbReference>
<dbReference type="PROSITE" id="PS50937">
    <property type="entry name" value="HTH_MERR_2"/>
    <property type="match status" value="1"/>
</dbReference>
<dbReference type="Pfam" id="PF06445">
    <property type="entry name" value="GyrI-like"/>
    <property type="match status" value="1"/>
</dbReference>
<accession>A0ABS6FGA1</accession>
<reference evidence="4 5" key="1">
    <citation type="submission" date="2021-06" db="EMBL/GenBank/DDBJ databases">
        <authorList>
            <person name="Sun Q."/>
            <person name="Li D."/>
        </authorList>
    </citation>
    <scope>NUCLEOTIDE SEQUENCE [LARGE SCALE GENOMIC DNA]</scope>
    <source>
        <strain evidence="4 5">MSJ-1</strain>
    </source>
</reference>
<dbReference type="InterPro" id="IPR000551">
    <property type="entry name" value="MerR-type_HTH_dom"/>
</dbReference>
<evidence type="ECO:0000313" key="4">
    <source>
        <dbReference type="EMBL" id="MBU5669215.1"/>
    </source>
</evidence>
<comment type="caution">
    <text evidence="4">The sequence shown here is derived from an EMBL/GenBank/DDBJ whole genome shotgun (WGS) entry which is preliminary data.</text>
</comment>
<protein>
    <submittedName>
        <fullName evidence="4">MerR family transcriptional regulator</fullName>
    </submittedName>
</protein>
<dbReference type="EMBL" id="JAHLQO010000003">
    <property type="protein sequence ID" value="MBU5669215.1"/>
    <property type="molecule type" value="Genomic_DNA"/>
</dbReference>
<sequence>MKSKYKIGEIAKIYNISTDTLRLYEKMELLVPKRGENSYRYYTIFDVWKLNVIKTMKSLGVQLKDIKKFLENRSVEDEINLLEDEFSYIEEQIDDLFYQKNHIANRIEILKDAQNFKDDFKIFYKELPARKVVYIKTEITLDDEVDLAYTKLSNNVNDKISFFNRDFGMILSLNKAKKGSFSEYSKGFLIIENDMKYEDEISQGNYMLIRFRGPYSNAKKAYEILFKEIEEKNLKTDNYFIERYIVDINLTDNEDEYLTEIQIRILN</sequence>
<proteinExistence type="predicted"/>
<gene>
    <name evidence="4" type="ORF">KQI68_05090</name>
</gene>
<keyword evidence="5" id="KW-1185">Reference proteome</keyword>
<dbReference type="SMART" id="SM00871">
    <property type="entry name" value="AraC_E_bind"/>
    <property type="match status" value="1"/>
</dbReference>
<name>A0ABS6FGA1_9FIRM</name>
<evidence type="ECO:0000256" key="1">
    <source>
        <dbReference type="ARBA" id="ARBA00023015"/>
    </source>
</evidence>
<dbReference type="RefSeq" id="WP_216549058.1">
    <property type="nucleotide sequence ID" value="NZ_JAHLQO010000003.1"/>
</dbReference>
<dbReference type="InterPro" id="IPR010499">
    <property type="entry name" value="AraC_E-bd"/>
</dbReference>
<evidence type="ECO:0000313" key="5">
    <source>
        <dbReference type="Proteomes" id="UP000783742"/>
    </source>
</evidence>
<evidence type="ECO:0000256" key="2">
    <source>
        <dbReference type="ARBA" id="ARBA00023163"/>
    </source>
</evidence>